<sequence length="470" mass="53321">MTTESSEPAEAKIETTETGSNMVTTPMDEAAATESPTQAMEDVVTSDEVNKPSEPTKNDGEAPALEKVKELKALVLKQVEYYFSDANLPTDLWLLRELHSNKGWLKIESLCRFNNMKRLSTDIPFIAAALKASKELLEVSSDDTKVRRRGYPASLNEERKDGLPTVQRTIYVKGYPKDLKDIEQTVKSSFETFGAIAHVKPRTKKAGGDLVFKGSVYIEYTDVESARRARFNSEGLKYLEEALIIYTKEEYMNLKYQEYVETHQKAWEVNRNQLPPPPPKVTLPPRPTKALLQFSLNDIEEPQIDSDSGGSYINCIKEFFSKPAFVRWVAKPSKNVGYVLYPESGDAEKALEHYGAHMEKPNGLFKGETILRLPTEDEEERFWLSYEPVLRDHITSRMERGSGSNRNSNGKRDMHRDRNGGSNYRNGGSHPRGRGSTPRGRGGRNNRHDRNNRREGGNDRNKRVKVDDKP</sequence>
<dbReference type="EMBL" id="QEAN01000253">
    <property type="protein sequence ID" value="TPX41874.1"/>
    <property type="molecule type" value="Genomic_DNA"/>
</dbReference>
<evidence type="ECO:0000313" key="12">
    <source>
        <dbReference type="Proteomes" id="UP000320475"/>
    </source>
</evidence>
<dbReference type="PROSITE" id="PS50102">
    <property type="entry name" value="RRM"/>
    <property type="match status" value="1"/>
</dbReference>
<keyword evidence="2 4" id="KW-0694">RNA-binding</keyword>
<dbReference type="InterPro" id="IPR006630">
    <property type="entry name" value="La_HTH"/>
</dbReference>
<evidence type="ECO:0008006" key="13">
    <source>
        <dbReference type="Google" id="ProtNLM"/>
    </source>
</evidence>
<dbReference type="GO" id="GO:0005634">
    <property type="term" value="C:nucleus"/>
    <property type="evidence" value="ECO:0007669"/>
    <property type="project" value="UniProtKB-SubCell"/>
</dbReference>
<comment type="subcellular location">
    <subcellularLocation>
        <location evidence="1">Nucleus</location>
    </subcellularLocation>
</comment>
<dbReference type="Proteomes" id="UP000320475">
    <property type="component" value="Unassembled WGS sequence"/>
</dbReference>
<dbReference type="SUPFAM" id="SSF54928">
    <property type="entry name" value="RNA-binding domain, RBD"/>
    <property type="match status" value="1"/>
</dbReference>
<dbReference type="InterPro" id="IPR036388">
    <property type="entry name" value="WH-like_DNA-bd_sf"/>
</dbReference>
<keyword evidence="3" id="KW-0539">Nucleus</keyword>
<organism evidence="8 11">
    <name type="scientific">Synchytrium endobioticum</name>
    <dbReference type="NCBI Taxonomy" id="286115"/>
    <lineage>
        <taxon>Eukaryota</taxon>
        <taxon>Fungi</taxon>
        <taxon>Fungi incertae sedis</taxon>
        <taxon>Chytridiomycota</taxon>
        <taxon>Chytridiomycota incertae sedis</taxon>
        <taxon>Chytridiomycetes</taxon>
        <taxon>Synchytriales</taxon>
        <taxon>Synchytriaceae</taxon>
        <taxon>Synchytrium</taxon>
    </lineage>
</organism>
<dbReference type="EMBL" id="QEAM01000090">
    <property type="protein sequence ID" value="TPX46939.1"/>
    <property type="molecule type" value="Genomic_DNA"/>
</dbReference>
<dbReference type="CDD" id="cd07323">
    <property type="entry name" value="LAM"/>
    <property type="match status" value="1"/>
</dbReference>
<dbReference type="Gene3D" id="3.30.70.330">
    <property type="match status" value="1"/>
</dbReference>
<dbReference type="Proteomes" id="UP000317494">
    <property type="component" value="Unassembled WGS sequence"/>
</dbReference>
<dbReference type="InterPro" id="IPR002344">
    <property type="entry name" value="Lupus_La"/>
</dbReference>
<dbReference type="VEuPathDB" id="FungiDB:SeMB42_g05377"/>
<evidence type="ECO:0000313" key="9">
    <source>
        <dbReference type="EMBL" id="TPX41875.1"/>
    </source>
</evidence>
<feature type="region of interest" description="Disordered" evidence="5">
    <location>
        <begin position="1"/>
        <end position="63"/>
    </location>
</feature>
<comment type="caution">
    <text evidence="8">The sequence shown here is derived from an EMBL/GenBank/DDBJ whole genome shotgun (WGS) entry which is preliminary data.</text>
</comment>
<dbReference type="InterPro" id="IPR045180">
    <property type="entry name" value="La_dom_prot"/>
</dbReference>
<dbReference type="PRINTS" id="PR00302">
    <property type="entry name" value="LUPUSLA"/>
</dbReference>
<dbReference type="STRING" id="286115.A0A507CRU1"/>
<evidence type="ECO:0000259" key="6">
    <source>
        <dbReference type="PROSITE" id="PS50102"/>
    </source>
</evidence>
<dbReference type="InterPro" id="IPR035979">
    <property type="entry name" value="RBD_domain_sf"/>
</dbReference>
<feature type="compositionally biased region" description="Basic and acidic residues" evidence="5">
    <location>
        <begin position="48"/>
        <end position="63"/>
    </location>
</feature>
<dbReference type="GO" id="GO:1990904">
    <property type="term" value="C:ribonucleoprotein complex"/>
    <property type="evidence" value="ECO:0007669"/>
    <property type="project" value="InterPro"/>
</dbReference>
<feature type="domain" description="RRM" evidence="6">
    <location>
        <begin position="168"/>
        <end position="250"/>
    </location>
</feature>
<dbReference type="PROSITE" id="PS50961">
    <property type="entry name" value="HTH_LA"/>
    <property type="match status" value="1"/>
</dbReference>
<proteinExistence type="predicted"/>
<dbReference type="EMBL" id="QEAN01000253">
    <property type="protein sequence ID" value="TPX41875.1"/>
    <property type="molecule type" value="Genomic_DNA"/>
</dbReference>
<dbReference type="InterPro" id="IPR012677">
    <property type="entry name" value="Nucleotide-bd_a/b_plait_sf"/>
</dbReference>
<dbReference type="VEuPathDB" id="FungiDB:SeMB42_g05373"/>
<dbReference type="InterPro" id="IPR000504">
    <property type="entry name" value="RRM_dom"/>
</dbReference>
<feature type="compositionally biased region" description="Basic and acidic residues" evidence="5">
    <location>
        <begin position="410"/>
        <end position="419"/>
    </location>
</feature>
<evidence type="ECO:0000256" key="1">
    <source>
        <dbReference type="ARBA" id="ARBA00004123"/>
    </source>
</evidence>
<evidence type="ECO:0000259" key="7">
    <source>
        <dbReference type="PROSITE" id="PS50961"/>
    </source>
</evidence>
<accession>A0A507CRU1</accession>
<feature type="compositionally biased region" description="Low complexity" evidence="5">
    <location>
        <begin position="420"/>
        <end position="439"/>
    </location>
</feature>
<reference evidence="11 12" key="1">
    <citation type="journal article" date="2019" name="Sci. Rep.">
        <title>Comparative genomics of chytrid fungi reveal insights into the obligate biotrophic and pathogenic lifestyle of Synchytrium endobioticum.</title>
        <authorList>
            <person name="van de Vossenberg B.T.L.H."/>
            <person name="Warris S."/>
            <person name="Nguyen H.D.T."/>
            <person name="van Gent-Pelzer M.P.E."/>
            <person name="Joly D.L."/>
            <person name="van de Geest H.C."/>
            <person name="Bonants P.J.M."/>
            <person name="Smith D.S."/>
            <person name="Levesque C.A."/>
            <person name="van der Lee T.A.J."/>
        </authorList>
    </citation>
    <scope>NUCLEOTIDE SEQUENCE [LARGE SCALE GENOMIC DNA]</scope>
    <source>
        <strain evidence="10 12">LEV6574</strain>
        <strain evidence="8 11">MB42</strain>
    </source>
</reference>
<dbReference type="Gene3D" id="1.10.10.10">
    <property type="entry name" value="Winged helix-like DNA-binding domain superfamily/Winged helix DNA-binding domain"/>
    <property type="match status" value="1"/>
</dbReference>
<dbReference type="PANTHER" id="PTHR22792">
    <property type="entry name" value="LUPUS LA PROTEIN-RELATED"/>
    <property type="match status" value="1"/>
</dbReference>
<keyword evidence="11" id="KW-1185">Reference proteome</keyword>
<name>A0A507CRU1_9FUNG</name>
<dbReference type="AlphaFoldDB" id="A0A507CRU1"/>
<evidence type="ECO:0000256" key="3">
    <source>
        <dbReference type="ARBA" id="ARBA00023242"/>
    </source>
</evidence>
<dbReference type="PANTHER" id="PTHR22792:SF140">
    <property type="entry name" value="ACHILLES, ISOFORM A"/>
    <property type="match status" value="1"/>
</dbReference>
<dbReference type="GO" id="GO:0003729">
    <property type="term" value="F:mRNA binding"/>
    <property type="evidence" value="ECO:0007669"/>
    <property type="project" value="TreeGrafter"/>
</dbReference>
<dbReference type="SMART" id="SM00715">
    <property type="entry name" value="LA"/>
    <property type="match status" value="1"/>
</dbReference>
<feature type="region of interest" description="Disordered" evidence="5">
    <location>
        <begin position="395"/>
        <end position="470"/>
    </location>
</feature>
<evidence type="ECO:0000313" key="8">
    <source>
        <dbReference type="EMBL" id="TPX41874.1"/>
    </source>
</evidence>
<gene>
    <name evidence="10" type="ORF">SeLEV6574_g02951</name>
    <name evidence="9" type="ORF">SeMB42_g05373</name>
    <name evidence="8" type="ORF">SeMB42_g05377</name>
</gene>
<feature type="domain" description="HTH La-type RNA-binding" evidence="7">
    <location>
        <begin position="65"/>
        <end position="157"/>
    </location>
</feature>
<evidence type="ECO:0000313" key="11">
    <source>
        <dbReference type="Proteomes" id="UP000317494"/>
    </source>
</evidence>
<protein>
    <recommendedName>
        <fullName evidence="13">HTH La-type RNA-binding domain-containing protein</fullName>
    </recommendedName>
</protein>
<evidence type="ECO:0000256" key="4">
    <source>
        <dbReference type="PROSITE-ProRule" id="PRU00332"/>
    </source>
</evidence>
<evidence type="ECO:0000256" key="2">
    <source>
        <dbReference type="ARBA" id="ARBA00022884"/>
    </source>
</evidence>
<dbReference type="OrthoDB" id="439993at2759"/>
<evidence type="ECO:0000313" key="10">
    <source>
        <dbReference type="EMBL" id="TPX46939.1"/>
    </source>
</evidence>
<feature type="compositionally biased region" description="Basic and acidic residues" evidence="5">
    <location>
        <begin position="446"/>
        <end position="470"/>
    </location>
</feature>
<dbReference type="InterPro" id="IPR036390">
    <property type="entry name" value="WH_DNA-bd_sf"/>
</dbReference>
<evidence type="ECO:0000256" key="5">
    <source>
        <dbReference type="SAM" id="MobiDB-lite"/>
    </source>
</evidence>
<dbReference type="GO" id="GO:0006396">
    <property type="term" value="P:RNA processing"/>
    <property type="evidence" value="ECO:0007669"/>
    <property type="project" value="InterPro"/>
</dbReference>
<dbReference type="SUPFAM" id="SSF46785">
    <property type="entry name" value="Winged helix' DNA-binding domain"/>
    <property type="match status" value="1"/>
</dbReference>
<dbReference type="Pfam" id="PF05383">
    <property type="entry name" value="La"/>
    <property type="match status" value="1"/>
</dbReference>